<dbReference type="EMBL" id="KN847319">
    <property type="protein sequence ID" value="KIW55670.1"/>
    <property type="molecule type" value="Genomic_DNA"/>
</dbReference>
<sequence>MALLLNHAYHVGWICARREEMVAARAMLDEDHGVIRGEGQDYNTYFAGRIHDHHVVIAVLPAGIDGKISAASVATDMARTFNWLRFVLLGGVGGGIPRLEGVDIRLGDVVVSQPNGDSGGVVQYDKGKSIHGGGFIRQGILRPPPNMLLTALTALQVEHVLNGSYQMSAYLTEMMEHRPGLKDKGYCRPTPPIDRLFKPTYQHADSGRDCTMCSPAEEIKRDARVNGDPKIHYGVIASGERVVEDPVFRDSLHKSYRALCVETEAAGVLHNFPCLVIRGICHYADSHKNDDWRSYAAMTAAAYAKELLTYVSSGDVAFEKPVEEVEEVEEGWSARRLNMAPSRSSGSHQSAGLEEQAQSQFAT</sequence>
<organism evidence="2 3">
    <name type="scientific">Exophiala xenobiotica</name>
    <dbReference type="NCBI Taxonomy" id="348802"/>
    <lineage>
        <taxon>Eukaryota</taxon>
        <taxon>Fungi</taxon>
        <taxon>Dikarya</taxon>
        <taxon>Ascomycota</taxon>
        <taxon>Pezizomycotina</taxon>
        <taxon>Eurotiomycetes</taxon>
        <taxon>Chaetothyriomycetidae</taxon>
        <taxon>Chaetothyriales</taxon>
        <taxon>Herpotrichiellaceae</taxon>
        <taxon>Exophiala</taxon>
    </lineage>
</organism>
<dbReference type="InterPro" id="IPR035994">
    <property type="entry name" value="Nucleoside_phosphorylase_sf"/>
</dbReference>
<feature type="region of interest" description="Disordered" evidence="1">
    <location>
        <begin position="330"/>
        <end position="363"/>
    </location>
</feature>
<dbReference type="STRING" id="348802.A0A0D2ELU9"/>
<dbReference type="OrthoDB" id="4160849at2759"/>
<dbReference type="GeneID" id="25326309"/>
<protein>
    <submittedName>
        <fullName evidence="2">Uncharacterized protein</fullName>
    </submittedName>
</protein>
<reference evidence="2 3" key="1">
    <citation type="submission" date="2015-01" db="EMBL/GenBank/DDBJ databases">
        <title>The Genome Sequence of Exophiala xenobiotica CBS118157.</title>
        <authorList>
            <consortium name="The Broad Institute Genomics Platform"/>
            <person name="Cuomo C."/>
            <person name="de Hoog S."/>
            <person name="Gorbushina A."/>
            <person name="Stielow B."/>
            <person name="Teixiera M."/>
            <person name="Abouelleil A."/>
            <person name="Chapman S.B."/>
            <person name="Priest M."/>
            <person name="Young S.K."/>
            <person name="Wortman J."/>
            <person name="Nusbaum C."/>
            <person name="Birren B."/>
        </authorList>
    </citation>
    <scope>NUCLEOTIDE SEQUENCE [LARGE SCALE GENOMIC DNA]</scope>
    <source>
        <strain evidence="2 3">CBS 118157</strain>
    </source>
</reference>
<dbReference type="PANTHER" id="PTHR46082">
    <property type="entry name" value="ATP/GTP-BINDING PROTEIN-RELATED"/>
    <property type="match status" value="1"/>
</dbReference>
<dbReference type="AlphaFoldDB" id="A0A0D2ELU9"/>
<proteinExistence type="predicted"/>
<dbReference type="GO" id="GO:0003824">
    <property type="term" value="F:catalytic activity"/>
    <property type="evidence" value="ECO:0007669"/>
    <property type="project" value="InterPro"/>
</dbReference>
<evidence type="ECO:0000313" key="3">
    <source>
        <dbReference type="Proteomes" id="UP000054342"/>
    </source>
</evidence>
<evidence type="ECO:0000256" key="1">
    <source>
        <dbReference type="SAM" id="MobiDB-lite"/>
    </source>
</evidence>
<evidence type="ECO:0000313" key="2">
    <source>
        <dbReference type="EMBL" id="KIW55670.1"/>
    </source>
</evidence>
<dbReference type="Gene3D" id="3.40.50.1580">
    <property type="entry name" value="Nucleoside phosphorylase domain"/>
    <property type="match status" value="1"/>
</dbReference>
<name>A0A0D2ELU9_9EURO</name>
<dbReference type="PANTHER" id="PTHR46082:SF11">
    <property type="entry name" value="AAA+ ATPASE DOMAIN-CONTAINING PROTEIN-RELATED"/>
    <property type="match status" value="1"/>
</dbReference>
<dbReference type="SUPFAM" id="SSF53167">
    <property type="entry name" value="Purine and uridine phosphorylases"/>
    <property type="match status" value="1"/>
</dbReference>
<accession>A0A0D2ELU9</accession>
<dbReference type="Proteomes" id="UP000054342">
    <property type="component" value="Unassembled WGS sequence"/>
</dbReference>
<dbReference type="GO" id="GO:0009116">
    <property type="term" value="P:nucleoside metabolic process"/>
    <property type="evidence" value="ECO:0007669"/>
    <property type="project" value="InterPro"/>
</dbReference>
<gene>
    <name evidence="2" type="ORF">PV05_04401</name>
</gene>
<dbReference type="RefSeq" id="XP_013316254.1">
    <property type="nucleotide sequence ID" value="XM_013460800.1"/>
</dbReference>
<feature type="compositionally biased region" description="Polar residues" evidence="1">
    <location>
        <begin position="341"/>
        <end position="363"/>
    </location>
</feature>
<dbReference type="HOGENOM" id="CLU_000288_34_22_1"/>
<keyword evidence="3" id="KW-1185">Reference proteome</keyword>
<dbReference type="InterPro" id="IPR053137">
    <property type="entry name" value="NLR-like"/>
</dbReference>